<dbReference type="SUPFAM" id="SSF57850">
    <property type="entry name" value="RING/U-box"/>
    <property type="match status" value="1"/>
</dbReference>
<dbReference type="InterPro" id="IPR013083">
    <property type="entry name" value="Znf_RING/FYVE/PHD"/>
</dbReference>
<feature type="coiled-coil region" evidence="1">
    <location>
        <begin position="76"/>
        <end position="359"/>
    </location>
</feature>
<dbReference type="EMBL" id="JAPFFF010000012">
    <property type="protein sequence ID" value="KAK8875466.1"/>
    <property type="molecule type" value="Genomic_DNA"/>
</dbReference>
<evidence type="ECO:0000313" key="2">
    <source>
        <dbReference type="EMBL" id="KAK8875466.1"/>
    </source>
</evidence>
<proteinExistence type="predicted"/>
<protein>
    <recommendedName>
        <fullName evidence="4">RING-type domain-containing protein</fullName>
    </recommendedName>
</protein>
<comment type="caution">
    <text evidence="2">The sequence shown here is derived from an EMBL/GenBank/DDBJ whole genome shotgun (WGS) entry which is preliminary data.</text>
</comment>
<dbReference type="CDD" id="cd16449">
    <property type="entry name" value="RING-HC"/>
    <property type="match status" value="1"/>
</dbReference>
<name>A0ABR2JCL9_9EUKA</name>
<evidence type="ECO:0008006" key="4">
    <source>
        <dbReference type="Google" id="ProtNLM"/>
    </source>
</evidence>
<evidence type="ECO:0000256" key="1">
    <source>
        <dbReference type="SAM" id="Coils"/>
    </source>
</evidence>
<sequence>MSASNDPVLSSTDQIIIARLIRMPGLNDEMRQKISVFKQKFIDSTNRVKDQRIMLSKLIEGYEEKSKNCTVHKSQIQLLQVQLDQVLQEIEDLKFNSGAVLQMQDQIEDQQIILDQLTHLYEETLSRKEKAKVNKKNIKQEIRRTQNNITQLSAALQVQWDKHSDLTRNLRIHETKGQQLRQSIDETQKAITEMEAKAEIWRRESCLNEQKIEAEISQLEKEISEAEQQITEIATEKNEAISSYQQQIANLNKEIDGHNEKIKDQVHLIGSLKAKIEQIVEETQQLKDGSQGDIEELAEKKKVLGDLMAQLAERMALPETQTKEISDLEMENRELTKRRDELKQMWQQSTNEVEELADKISRARIAKYDPAAQEAAIKERILRDSAIRVQEIVDAASKAVSCGQCGQFLETPVTLVPCGHSVCHSHKYQQMEGPICPVCGERAAKAFVDNSLAIVVSKFMYIRDVLQLLGNK</sequence>
<keyword evidence="1" id="KW-0175">Coiled coil</keyword>
<accession>A0ABR2JCL9</accession>
<gene>
    <name evidence="2" type="ORF">M9Y10_005632</name>
</gene>
<dbReference type="Proteomes" id="UP001470230">
    <property type="component" value="Unassembled WGS sequence"/>
</dbReference>
<dbReference type="Gene3D" id="1.10.287.1490">
    <property type="match status" value="1"/>
</dbReference>
<organism evidence="2 3">
    <name type="scientific">Tritrichomonas musculus</name>
    <dbReference type="NCBI Taxonomy" id="1915356"/>
    <lineage>
        <taxon>Eukaryota</taxon>
        <taxon>Metamonada</taxon>
        <taxon>Parabasalia</taxon>
        <taxon>Tritrichomonadida</taxon>
        <taxon>Tritrichomonadidae</taxon>
        <taxon>Tritrichomonas</taxon>
    </lineage>
</organism>
<evidence type="ECO:0000313" key="3">
    <source>
        <dbReference type="Proteomes" id="UP001470230"/>
    </source>
</evidence>
<keyword evidence="3" id="KW-1185">Reference proteome</keyword>
<reference evidence="2 3" key="1">
    <citation type="submission" date="2024-04" db="EMBL/GenBank/DDBJ databases">
        <title>Tritrichomonas musculus Genome.</title>
        <authorList>
            <person name="Alves-Ferreira E."/>
            <person name="Grigg M."/>
            <person name="Lorenzi H."/>
            <person name="Galac M."/>
        </authorList>
    </citation>
    <scope>NUCLEOTIDE SEQUENCE [LARGE SCALE GENOMIC DNA]</scope>
    <source>
        <strain evidence="2 3">EAF2021</strain>
    </source>
</reference>
<dbReference type="Gene3D" id="3.30.40.10">
    <property type="entry name" value="Zinc/RING finger domain, C3HC4 (zinc finger)"/>
    <property type="match status" value="1"/>
</dbReference>